<sequence>MTVTIIAKQRFIHCSHDLAVGDEIVVHETLANELALCGLVEIKADKAPAAQSDGKAAPAPENKMAREPKNKAGNKQ</sequence>
<evidence type="ECO:0000313" key="2">
    <source>
        <dbReference type="EMBL" id="MEM4988825.1"/>
    </source>
</evidence>
<evidence type="ECO:0008006" key="4">
    <source>
        <dbReference type="Google" id="ProtNLM"/>
    </source>
</evidence>
<dbReference type="EMBL" id="JBANDC010000010">
    <property type="protein sequence ID" value="MEM4988825.1"/>
    <property type="molecule type" value="Genomic_DNA"/>
</dbReference>
<accession>A0ABU9PXU3</accession>
<protein>
    <recommendedName>
        <fullName evidence="4">Mu-like prophage FluMu N-terminal domain-containing protein</fullName>
    </recommendedName>
</protein>
<name>A0ABU9PXU3_9BURK</name>
<gene>
    <name evidence="2" type="ORF">V8G57_15635</name>
</gene>
<reference evidence="2 3" key="1">
    <citation type="submission" date="2024-02" db="EMBL/GenBank/DDBJ databases">
        <title>Draft genome sequence of Collimonas sp. strain H4R21, an effective mineral-weathering bacterial strain isolated from the beech rhizosphere.</title>
        <authorList>
            <person name="Morin E."/>
            <person name="Uroz S."/>
            <person name="Leveau J.H.J."/>
            <person name="Kumar R."/>
            <person name="Rey M.W."/>
            <person name="Pham J."/>
        </authorList>
    </citation>
    <scope>NUCLEOTIDE SEQUENCE [LARGE SCALE GENOMIC DNA]</scope>
    <source>
        <strain evidence="2 3">H4R21</strain>
    </source>
</reference>
<proteinExistence type="predicted"/>
<dbReference type="RefSeq" id="WP_342830153.1">
    <property type="nucleotide sequence ID" value="NZ_JBANDC010000010.1"/>
</dbReference>
<evidence type="ECO:0000313" key="3">
    <source>
        <dbReference type="Proteomes" id="UP001495910"/>
    </source>
</evidence>
<feature type="region of interest" description="Disordered" evidence="1">
    <location>
        <begin position="47"/>
        <end position="76"/>
    </location>
</feature>
<evidence type="ECO:0000256" key="1">
    <source>
        <dbReference type="SAM" id="MobiDB-lite"/>
    </source>
</evidence>
<keyword evidence="3" id="KW-1185">Reference proteome</keyword>
<organism evidence="2 3">
    <name type="scientific">Collimonas rhizosphaerae</name>
    <dbReference type="NCBI Taxonomy" id="3126357"/>
    <lineage>
        <taxon>Bacteria</taxon>
        <taxon>Pseudomonadati</taxon>
        <taxon>Pseudomonadota</taxon>
        <taxon>Betaproteobacteria</taxon>
        <taxon>Burkholderiales</taxon>
        <taxon>Oxalobacteraceae</taxon>
        <taxon>Collimonas</taxon>
    </lineage>
</organism>
<dbReference type="Proteomes" id="UP001495910">
    <property type="component" value="Unassembled WGS sequence"/>
</dbReference>
<comment type="caution">
    <text evidence="2">The sequence shown here is derived from an EMBL/GenBank/DDBJ whole genome shotgun (WGS) entry which is preliminary data.</text>
</comment>